<evidence type="ECO:0000256" key="8">
    <source>
        <dbReference type="ARBA" id="ARBA00023288"/>
    </source>
</evidence>
<dbReference type="AlphaFoldDB" id="A0A2P2JA98"/>
<dbReference type="SUPFAM" id="SSF47699">
    <property type="entry name" value="Bifunctional inhibitor/lipid-transfer protein/seed storage 2S albumin"/>
    <property type="match status" value="1"/>
</dbReference>
<dbReference type="InterPro" id="IPR036312">
    <property type="entry name" value="Bifun_inhib/LTP/seed_sf"/>
</dbReference>
<evidence type="ECO:0000256" key="3">
    <source>
        <dbReference type="ARBA" id="ARBA00022475"/>
    </source>
</evidence>
<evidence type="ECO:0000256" key="9">
    <source>
        <dbReference type="SAM" id="SignalP"/>
    </source>
</evidence>
<evidence type="ECO:0000313" key="11">
    <source>
        <dbReference type="EMBL" id="MBW90389.1"/>
    </source>
</evidence>
<keyword evidence="3" id="KW-1003">Cell membrane</keyword>
<accession>A0A2P2JA98</accession>
<feature type="domain" description="Bifunctional inhibitor/plant lipid transfer protein/seed storage helical" evidence="10">
    <location>
        <begin position="14"/>
        <end position="105"/>
    </location>
</feature>
<evidence type="ECO:0000259" key="10">
    <source>
        <dbReference type="Pfam" id="PF14368"/>
    </source>
</evidence>
<feature type="chain" id="PRO_5015161783" description="Bifunctional inhibitor/plant lipid transfer protein/seed storage helical domain-containing protein" evidence="9">
    <location>
        <begin position="28"/>
        <end position="150"/>
    </location>
</feature>
<evidence type="ECO:0000256" key="5">
    <source>
        <dbReference type="ARBA" id="ARBA00022729"/>
    </source>
</evidence>
<keyword evidence="6" id="KW-1015">Disulfide bond</keyword>
<proteinExistence type="inferred from homology"/>
<dbReference type="Gene3D" id="1.10.110.10">
    <property type="entry name" value="Plant lipid-transfer and hydrophobic proteins"/>
    <property type="match status" value="1"/>
</dbReference>
<organism evidence="11">
    <name type="scientific">Rhizophora mucronata</name>
    <name type="common">Asiatic mangrove</name>
    <dbReference type="NCBI Taxonomy" id="61149"/>
    <lineage>
        <taxon>Eukaryota</taxon>
        <taxon>Viridiplantae</taxon>
        <taxon>Streptophyta</taxon>
        <taxon>Embryophyta</taxon>
        <taxon>Tracheophyta</taxon>
        <taxon>Spermatophyta</taxon>
        <taxon>Magnoliopsida</taxon>
        <taxon>eudicotyledons</taxon>
        <taxon>Gunneridae</taxon>
        <taxon>Pentapetalae</taxon>
        <taxon>rosids</taxon>
        <taxon>fabids</taxon>
        <taxon>Malpighiales</taxon>
        <taxon>Rhizophoraceae</taxon>
        <taxon>Rhizophora</taxon>
    </lineage>
</organism>
<comment type="subcellular location">
    <subcellularLocation>
        <location evidence="1">Cell membrane</location>
        <topology evidence="1">Lipid-anchor</topology>
        <topology evidence="1">GPI-anchor</topology>
    </subcellularLocation>
</comment>
<evidence type="ECO:0000256" key="4">
    <source>
        <dbReference type="ARBA" id="ARBA00022622"/>
    </source>
</evidence>
<dbReference type="EMBL" id="GGEC01009906">
    <property type="protein sequence ID" value="MBW90389.1"/>
    <property type="molecule type" value="Transcribed_RNA"/>
</dbReference>
<name>A0A2P2JA98_RHIMU</name>
<feature type="signal peptide" evidence="9">
    <location>
        <begin position="1"/>
        <end position="27"/>
    </location>
</feature>
<dbReference type="GO" id="GO:0005886">
    <property type="term" value="C:plasma membrane"/>
    <property type="evidence" value="ECO:0007669"/>
    <property type="project" value="UniProtKB-SubCell"/>
</dbReference>
<keyword evidence="7" id="KW-0325">Glycoprotein</keyword>
<sequence>MASSMMLSLLVVMAVAFFVGSTTLTSAQNIPSCATKLIPCSDYLNSTTKPPSSCCNPVKEAVDKELPCLCNLYKNPGLLSSFGVNVTQALQISQRCGVKADLSVCNKAATAPAPAGLQGTPPPAPGNEGSRMAWTGFTSLVLLLASFSFH</sequence>
<dbReference type="CDD" id="cd00010">
    <property type="entry name" value="AAI_LTSS"/>
    <property type="match status" value="1"/>
</dbReference>
<comment type="similarity">
    <text evidence="2">Belongs to the plant LTP family.</text>
</comment>
<dbReference type="PANTHER" id="PTHR33044">
    <property type="entry name" value="BIFUNCTIONAL INHIBITOR/LIPID-TRANSFER PROTEIN/SEED STORAGE 2S ALBUMIN SUPERFAMILY PROTEIN-RELATED"/>
    <property type="match status" value="1"/>
</dbReference>
<evidence type="ECO:0000256" key="7">
    <source>
        <dbReference type="ARBA" id="ARBA00023180"/>
    </source>
</evidence>
<dbReference type="GO" id="GO:0098552">
    <property type="term" value="C:side of membrane"/>
    <property type="evidence" value="ECO:0007669"/>
    <property type="project" value="UniProtKB-KW"/>
</dbReference>
<keyword evidence="4" id="KW-0472">Membrane</keyword>
<reference evidence="11" key="1">
    <citation type="submission" date="2018-02" db="EMBL/GenBank/DDBJ databases">
        <title>Rhizophora mucronata_Transcriptome.</title>
        <authorList>
            <person name="Meera S.P."/>
            <person name="Sreeshan A."/>
            <person name="Augustine A."/>
        </authorList>
    </citation>
    <scope>NUCLEOTIDE SEQUENCE</scope>
    <source>
        <tissue evidence="11">Leaf</tissue>
    </source>
</reference>
<evidence type="ECO:0000256" key="6">
    <source>
        <dbReference type="ARBA" id="ARBA00023157"/>
    </source>
</evidence>
<keyword evidence="4" id="KW-0336">GPI-anchor</keyword>
<evidence type="ECO:0000256" key="2">
    <source>
        <dbReference type="ARBA" id="ARBA00009748"/>
    </source>
</evidence>
<dbReference type="InterPro" id="IPR043325">
    <property type="entry name" value="LTSS"/>
</dbReference>
<protein>
    <recommendedName>
        <fullName evidence="10">Bifunctional inhibitor/plant lipid transfer protein/seed storage helical domain-containing protein</fullName>
    </recommendedName>
</protein>
<dbReference type="InterPro" id="IPR016140">
    <property type="entry name" value="Bifunc_inhib/LTP/seed_store"/>
</dbReference>
<keyword evidence="8" id="KW-0449">Lipoprotein</keyword>
<dbReference type="Pfam" id="PF14368">
    <property type="entry name" value="LTP_2"/>
    <property type="match status" value="1"/>
</dbReference>
<keyword evidence="5 9" id="KW-0732">Signal</keyword>
<evidence type="ECO:0000256" key="1">
    <source>
        <dbReference type="ARBA" id="ARBA00004609"/>
    </source>
</evidence>